<evidence type="ECO:0000313" key="2">
    <source>
        <dbReference type="EMBL" id="RGD68670.1"/>
    </source>
</evidence>
<dbReference type="InterPro" id="IPR006059">
    <property type="entry name" value="SBP"/>
</dbReference>
<gene>
    <name evidence="2" type="ORF">DWX31_21325</name>
</gene>
<accession>A0A3E3DHA2</accession>
<protein>
    <submittedName>
        <fullName evidence="2">Extracellular solute-binding protein</fullName>
    </submittedName>
</protein>
<dbReference type="Pfam" id="PF01547">
    <property type="entry name" value="SBP_bac_1"/>
    <property type="match status" value="1"/>
</dbReference>
<dbReference type="PANTHER" id="PTHR43649:SF11">
    <property type="entry name" value="ABC TRANSPORTER SUBSTRATE-BINDING PROTEIN YESO-RELATED"/>
    <property type="match status" value="1"/>
</dbReference>
<name>A0A3E3DHA2_9FIRM</name>
<dbReference type="Proteomes" id="UP000261023">
    <property type="component" value="Unassembled WGS sequence"/>
</dbReference>
<sequence>MKTKKMTALFLAATMAAGVLTGCGGGSDKGATADTGAAANTGEVKTSENGNGKKVTIRFAWWGGQERADLTNEAVNLFMEKNPDIEVETSFYPWDSYWENLSVASTADNIPDVHQGYIGSGDYQQFLDGGIAEPLNSYVENGLIDISSISGNLVEEGKVGEQLYGLPFGVTTRGMIVDTSAFEKAGLEIPENGYESWEALEADLVKLKEVTGKYASGDFLQEEGDMLKYWCRLQGERIYASEGDSLIGFSKDTFVDYYSMKLRWAEEGLIPPYDVSKSENGPEDSSLVKGEAAVTIIPANQYANYANASDKELKMILLPGAVNSKATMVPASVHICMSSKSKNKEAAAKLIDFLINDEEANKIMKAERGMPASDQVRESMESMFDDNQKKVAAIIDKAVDYSSANDAPAMEGSTDIQKLIREYEERMMYKDVTPEEAYDAIAEAAKIR</sequence>
<dbReference type="Gene3D" id="3.40.190.10">
    <property type="entry name" value="Periplasmic binding protein-like II"/>
    <property type="match status" value="2"/>
</dbReference>
<reference evidence="2 3" key="1">
    <citation type="submission" date="2018-08" db="EMBL/GenBank/DDBJ databases">
        <title>A genome reference for cultivated species of the human gut microbiota.</title>
        <authorList>
            <person name="Zou Y."/>
            <person name="Xue W."/>
            <person name="Luo G."/>
        </authorList>
    </citation>
    <scope>NUCLEOTIDE SEQUENCE [LARGE SCALE GENOMIC DNA]</scope>
    <source>
        <strain evidence="2 3">AF19-13AC</strain>
    </source>
</reference>
<dbReference type="InterPro" id="IPR050490">
    <property type="entry name" value="Bact_solute-bd_prot1"/>
</dbReference>
<dbReference type="AlphaFoldDB" id="A0A3E3DHA2"/>
<dbReference type="SUPFAM" id="SSF53850">
    <property type="entry name" value="Periplasmic binding protein-like II"/>
    <property type="match status" value="1"/>
</dbReference>
<dbReference type="PANTHER" id="PTHR43649">
    <property type="entry name" value="ARABINOSE-BINDING PROTEIN-RELATED"/>
    <property type="match status" value="1"/>
</dbReference>
<feature type="chain" id="PRO_5038392926" evidence="1">
    <location>
        <begin position="22"/>
        <end position="448"/>
    </location>
</feature>
<dbReference type="RefSeq" id="WP_025530745.1">
    <property type="nucleotide sequence ID" value="NZ_QTJW01000015.1"/>
</dbReference>
<feature type="signal peptide" evidence="1">
    <location>
        <begin position="1"/>
        <end position="21"/>
    </location>
</feature>
<dbReference type="PROSITE" id="PS51257">
    <property type="entry name" value="PROKAR_LIPOPROTEIN"/>
    <property type="match status" value="1"/>
</dbReference>
<keyword evidence="1" id="KW-0732">Signal</keyword>
<proteinExistence type="predicted"/>
<evidence type="ECO:0000313" key="3">
    <source>
        <dbReference type="Proteomes" id="UP000261023"/>
    </source>
</evidence>
<dbReference type="EMBL" id="QTJW01000015">
    <property type="protein sequence ID" value="RGD68670.1"/>
    <property type="molecule type" value="Genomic_DNA"/>
</dbReference>
<organism evidence="2 3">
    <name type="scientific">Hungatella hathewayi</name>
    <dbReference type="NCBI Taxonomy" id="154046"/>
    <lineage>
        <taxon>Bacteria</taxon>
        <taxon>Bacillati</taxon>
        <taxon>Bacillota</taxon>
        <taxon>Clostridia</taxon>
        <taxon>Lachnospirales</taxon>
        <taxon>Lachnospiraceae</taxon>
        <taxon>Hungatella</taxon>
    </lineage>
</organism>
<comment type="caution">
    <text evidence="2">The sequence shown here is derived from an EMBL/GenBank/DDBJ whole genome shotgun (WGS) entry which is preliminary data.</text>
</comment>
<dbReference type="OrthoDB" id="41208at2"/>
<evidence type="ECO:0000256" key="1">
    <source>
        <dbReference type="SAM" id="SignalP"/>
    </source>
</evidence>